<dbReference type="AlphaFoldDB" id="A0A484IB50"/>
<dbReference type="EMBL" id="LR216287">
    <property type="protein sequence ID" value="VFJ13255.1"/>
    <property type="molecule type" value="Genomic_DNA"/>
</dbReference>
<dbReference type="KEGG" id="nfn:NFRAN_0933"/>
<reference evidence="1 2" key="1">
    <citation type="submission" date="2019-02" db="EMBL/GenBank/DDBJ databases">
        <authorList>
            <person name="Lehtovirta-Morley E L."/>
        </authorList>
    </citation>
    <scope>NUCLEOTIDE SEQUENCE [LARGE SCALE GENOMIC DNA]</scope>
    <source>
        <strain evidence="1">NFRAN1</strain>
    </source>
</reference>
<gene>
    <name evidence="1" type="ORF">NFRAN_0933</name>
</gene>
<keyword evidence="2" id="KW-1185">Reference proteome</keyword>
<name>A0A484IB50_9ARCH</name>
<proteinExistence type="predicted"/>
<evidence type="ECO:0000313" key="2">
    <source>
        <dbReference type="Proteomes" id="UP000294299"/>
    </source>
</evidence>
<organism evidence="1 2">
    <name type="scientific">Candidatus Nitrosocosmicus franklandianus</name>
    <dbReference type="NCBI Taxonomy" id="1798806"/>
    <lineage>
        <taxon>Archaea</taxon>
        <taxon>Nitrososphaerota</taxon>
        <taxon>Nitrososphaeria</taxon>
        <taxon>Nitrososphaerales</taxon>
        <taxon>Nitrososphaeraceae</taxon>
        <taxon>Candidatus Nitrosocosmicus</taxon>
    </lineage>
</organism>
<accession>A0A484IB50</accession>
<evidence type="ECO:0000313" key="1">
    <source>
        <dbReference type="EMBL" id="VFJ13255.1"/>
    </source>
</evidence>
<protein>
    <submittedName>
        <fullName evidence="1">Uncharacterized protein</fullName>
    </submittedName>
</protein>
<sequence length="100" mass="11737">MNQENTYVLIQCRKINTSIWRYNSLAISNEVTAIAQRSTKDKKAITRRLGKISVKNFLDSMYLSKMQLLLEILWGEKLGRMSYMPLNKQSLNSKEMFQDQ</sequence>
<dbReference type="Proteomes" id="UP000294299">
    <property type="component" value="Chromosome NFRAN"/>
</dbReference>